<comment type="catalytic activity">
    <reaction evidence="1">
        <text>beta-D-GlcNAc-(1-&gt;4)-Mur2Ac(oyl-L-Ala-gamma-D-O-P-Glu-L-Lys-D-Ala-D-Ala)-di-trans,octa-cis-undecaprenyl diphosphate + NH4(+) = beta-D-GlcNAc-(1-&gt;4)-Mur2Ac(oyl-L-Ala-D-isoglutaminyl-L-Lys-D-Ala-D-Ala)-di-trans,octa-cis-undecaprenyl diphosphate + phosphate + H(+)</text>
        <dbReference type="Rhea" id="RHEA:57932"/>
        <dbReference type="ChEBI" id="CHEBI:15378"/>
        <dbReference type="ChEBI" id="CHEBI:28938"/>
        <dbReference type="ChEBI" id="CHEBI:43474"/>
        <dbReference type="ChEBI" id="CHEBI:62233"/>
        <dbReference type="ChEBI" id="CHEBI:143132"/>
    </reaction>
</comment>
<dbReference type="Pfam" id="PF08353">
    <property type="entry name" value="MurT_C"/>
    <property type="match status" value="1"/>
</dbReference>
<evidence type="ECO:0000259" key="3">
    <source>
        <dbReference type="Pfam" id="PF08353"/>
    </source>
</evidence>
<dbReference type="HAMAP" id="MF_02214">
    <property type="entry name" value="Lipid_II_synth_MurT"/>
    <property type="match status" value="1"/>
</dbReference>
<comment type="catalytic activity">
    <reaction evidence="1">
        <text>beta-D-GlcNAc-(1-&gt;4)-Mur2Ac(oyl-L-Ala-gamma-D-Glu-L-Lys-D-Ala-D-Ala)-di-trans,octa-cis-undecaprenyl diphosphate + ATP = beta-D-GlcNAc-(1-&gt;4)-Mur2Ac(oyl-L-Ala-gamma-D-O-P-Glu-L-Lys-D-Ala-D-Ala)-di-trans,octa-cis-undecaprenyl diphosphate + ADP</text>
        <dbReference type="Rhea" id="RHEA:59488"/>
        <dbReference type="ChEBI" id="CHEBI:30616"/>
        <dbReference type="ChEBI" id="CHEBI:60033"/>
        <dbReference type="ChEBI" id="CHEBI:143132"/>
        <dbReference type="ChEBI" id="CHEBI:456216"/>
    </reaction>
</comment>
<dbReference type="SUPFAM" id="SSF53623">
    <property type="entry name" value="MurD-like peptide ligases, catalytic domain"/>
    <property type="match status" value="1"/>
</dbReference>
<dbReference type="AlphaFoldDB" id="A0AB38XN80"/>
<keyword evidence="1" id="KW-0573">Peptidoglycan synthesis</keyword>
<keyword evidence="1" id="KW-0961">Cell wall biogenesis/degradation</keyword>
<organism evidence="4 5">
    <name type="scientific">Winkia neuii subsp. anitrata</name>
    <dbReference type="NCBI Taxonomy" id="29318"/>
    <lineage>
        <taxon>Bacteria</taxon>
        <taxon>Bacillati</taxon>
        <taxon>Actinomycetota</taxon>
        <taxon>Actinomycetes</taxon>
        <taxon>Actinomycetales</taxon>
        <taxon>Actinomycetaceae</taxon>
        <taxon>Winkia</taxon>
    </lineage>
</organism>
<dbReference type="KEGG" id="wne:PIG85_09250"/>
<dbReference type="EC" id="6.3.5.13" evidence="1"/>
<comment type="catalytic activity">
    <reaction evidence="1">
        <text>beta-D-GlcNAc-(1-&gt;4)-Mur2Ac(oyl-L-Ala-gamma-D-Glu-L-Lys-D-Ala-D-Ala)-di-trans,octa-cis-undecaprenyl diphosphate + L-glutamine + ATP + H2O = beta-D-GlcNAc-(1-&gt;4)-Mur2Ac(oyl-L-Ala-D-isoglutaminyl-L-Lys-D-Ala-D-Ala)-di-trans,octa-cis-undecaprenyl diphosphate + L-glutamate + ADP + phosphate + H(+)</text>
        <dbReference type="Rhea" id="RHEA:57928"/>
        <dbReference type="ChEBI" id="CHEBI:15377"/>
        <dbReference type="ChEBI" id="CHEBI:15378"/>
        <dbReference type="ChEBI" id="CHEBI:29985"/>
        <dbReference type="ChEBI" id="CHEBI:30616"/>
        <dbReference type="ChEBI" id="CHEBI:43474"/>
        <dbReference type="ChEBI" id="CHEBI:58359"/>
        <dbReference type="ChEBI" id="CHEBI:60033"/>
        <dbReference type="ChEBI" id="CHEBI:62233"/>
        <dbReference type="ChEBI" id="CHEBI:456216"/>
        <dbReference type="EC" id="6.3.5.13"/>
    </reaction>
</comment>
<name>A0AB38XN80_9ACTO</name>
<dbReference type="RefSeq" id="WP_004808334.1">
    <property type="nucleotide sequence ID" value="NZ_CP116394.1"/>
</dbReference>
<dbReference type="PANTHER" id="PTHR23135:SF7">
    <property type="entry name" value="LIPID II ISOGLUTAMINYL SYNTHASE (GLUTAMINE-HYDROLYZING) SUBUNIT MURT"/>
    <property type="match status" value="1"/>
</dbReference>
<dbReference type="Pfam" id="PF08245">
    <property type="entry name" value="Mur_ligase_M"/>
    <property type="match status" value="1"/>
</dbReference>
<comment type="caution">
    <text evidence="1">Lacks conserved residue(s) required for the propagation of feature annotation.</text>
</comment>
<dbReference type="GO" id="GO:0046872">
    <property type="term" value="F:metal ion binding"/>
    <property type="evidence" value="ECO:0007669"/>
    <property type="project" value="UniProtKB-KW"/>
</dbReference>
<comment type="similarity">
    <text evidence="1">Belongs to the MurCDEF family. MurT subfamily.</text>
</comment>
<keyword evidence="1" id="KW-0479">Metal-binding</keyword>
<dbReference type="EMBL" id="CP116394">
    <property type="protein sequence ID" value="WCE45817.1"/>
    <property type="molecule type" value="Genomic_DNA"/>
</dbReference>
<accession>A0AB38XN80</accession>
<evidence type="ECO:0000259" key="2">
    <source>
        <dbReference type="Pfam" id="PF08245"/>
    </source>
</evidence>
<comment type="pathway">
    <text evidence="1">Cell wall biogenesis; peptidoglycan biosynthesis.</text>
</comment>
<dbReference type="InterPro" id="IPR043703">
    <property type="entry name" value="Lipid_II_synth_MurT"/>
</dbReference>
<dbReference type="InterPro" id="IPR013564">
    <property type="entry name" value="MurT_C"/>
</dbReference>
<keyword evidence="1" id="KW-0067">ATP-binding</keyword>
<dbReference type="Gene3D" id="3.40.1190.10">
    <property type="entry name" value="Mur-like, catalytic domain"/>
    <property type="match status" value="1"/>
</dbReference>
<dbReference type="GO" id="GO:0016881">
    <property type="term" value="F:acid-amino acid ligase activity"/>
    <property type="evidence" value="ECO:0007669"/>
    <property type="project" value="InterPro"/>
</dbReference>
<feature type="domain" description="Mur ligase central" evidence="2">
    <location>
        <begin position="92"/>
        <end position="208"/>
    </location>
</feature>
<keyword evidence="1" id="KW-0547">Nucleotide-binding</keyword>
<proteinExistence type="inferred from homology"/>
<evidence type="ECO:0000313" key="4">
    <source>
        <dbReference type="EMBL" id="WCE45817.1"/>
    </source>
</evidence>
<protein>
    <recommendedName>
        <fullName evidence="1">Lipid II isoglutaminyl synthase (glutamine-hydrolyzing) subunit MurT</fullName>
        <ecNumber evidence="1">6.3.5.13</ecNumber>
    </recommendedName>
</protein>
<dbReference type="GO" id="GO:0009252">
    <property type="term" value="P:peptidoglycan biosynthetic process"/>
    <property type="evidence" value="ECO:0007669"/>
    <property type="project" value="UniProtKB-UniRule"/>
</dbReference>
<evidence type="ECO:0000256" key="1">
    <source>
        <dbReference type="HAMAP-Rule" id="MF_02214"/>
    </source>
</evidence>
<dbReference type="GO" id="GO:0005524">
    <property type="term" value="F:ATP binding"/>
    <property type="evidence" value="ECO:0007669"/>
    <property type="project" value="UniProtKB-UniRule"/>
</dbReference>
<feature type="domain" description="Lipid II isoglutaminyl synthase (glutamine-hydrolyzing) subunit MurT C-terminal" evidence="3">
    <location>
        <begin position="384"/>
        <end position="480"/>
    </location>
</feature>
<keyword evidence="1" id="KW-0133">Cell shape</keyword>
<dbReference type="GO" id="GO:0140282">
    <property type="term" value="F:carbon-nitrogen ligase activity on lipid II"/>
    <property type="evidence" value="ECO:0007669"/>
    <property type="project" value="UniProtKB-UniRule"/>
</dbReference>
<keyword evidence="1 4" id="KW-0436">Ligase</keyword>
<comment type="function">
    <text evidence="1">The lipid II isoglutaminyl synthase complex catalyzes the formation of alpha-D-isoglutamine in the cell wall lipid II stem peptide. The MurT subunit catalyzes the ATP-dependent amidation of D-glutamate residue of lipid II, converting it to an isoglutamine residue.</text>
</comment>
<comment type="subunit">
    <text evidence="1">Forms a heterodimer with GatD.</text>
</comment>
<reference evidence="4" key="1">
    <citation type="submission" date="2023-01" db="EMBL/GenBank/DDBJ databases">
        <title>Comparative Genomic Analysis of the Clinically-Derived Winkia Strain NY0527 Provides Evidence into the Taxonomic Reassignment of Winkia neuii and Characterizes Their Virulence Traits.</title>
        <authorList>
            <person name="Cai X."/>
            <person name="Peng Y."/>
            <person name="Li M."/>
            <person name="Qiu Y."/>
            <person name="Wang Y."/>
            <person name="Xu L."/>
            <person name="Hou Q."/>
        </authorList>
    </citation>
    <scope>NUCLEOTIDE SEQUENCE</scope>
    <source>
        <strain evidence="4">NY0527</strain>
    </source>
</reference>
<evidence type="ECO:0000313" key="5">
    <source>
        <dbReference type="Proteomes" id="UP001211044"/>
    </source>
</evidence>
<dbReference type="PANTHER" id="PTHR23135">
    <property type="entry name" value="MUR LIGASE FAMILY MEMBER"/>
    <property type="match status" value="1"/>
</dbReference>
<dbReference type="GO" id="GO:0008360">
    <property type="term" value="P:regulation of cell shape"/>
    <property type="evidence" value="ECO:0007669"/>
    <property type="project" value="UniProtKB-KW"/>
</dbReference>
<sequence>MNQFPGDKVSAAVKKVGGAAKDLGSSLSVLPRAAKSGSSIRTLLAIAAGQGASWASRTLGRGSGGMIGGTVAEKLSPELLQKLAAPMRSVIITGTNGKSTTTRMIAEACAAGGLTVATNRGGDNMSEGVLSALMEEPTADVAVLEVDEMHVRKVAAAVNPDVLVFLNLSRDQLDRVGEIATIERRLRATVVEHPQTTVVANVDDPLMTSAAWDSHKPVWVAAGKGWSGDSLTAPRTGGAILYTDKQAAASGTDTGVYWHSVPLDELQLAGGKTTAGPDEAGQAVSGLDAKNPTDFYRPEPTWTWSADSYQPGATMKANTPAGAVSVTVNLPGRANRGNASQALAAAVALGVDPKQGAAGIAKVSAVAGRYASLDVNGKSVRLLLAKNPAGWQESLTMLDPQAALVVGVNGQRADGTDLSWLWDVDFDKLAGARVWATGERGADLQVRLRYAGVDAQYADTPLQGLDKIPGGRVDMLLNYTSFRDTRAELIRKGLMK</sequence>
<feature type="active site" evidence="1">
    <location>
        <position position="417"/>
    </location>
</feature>
<gene>
    <name evidence="1" type="primary">murT</name>
    <name evidence="4" type="ORF">PIG85_09250</name>
</gene>
<dbReference type="Proteomes" id="UP001211044">
    <property type="component" value="Chromosome"/>
</dbReference>
<dbReference type="InterPro" id="IPR013221">
    <property type="entry name" value="Mur_ligase_cen"/>
</dbReference>
<dbReference type="GO" id="GO:0071555">
    <property type="term" value="P:cell wall organization"/>
    <property type="evidence" value="ECO:0007669"/>
    <property type="project" value="UniProtKB-KW"/>
</dbReference>
<dbReference type="InterPro" id="IPR036565">
    <property type="entry name" value="Mur-like_cat_sf"/>
</dbReference>